<evidence type="ECO:0000256" key="1">
    <source>
        <dbReference type="ARBA" id="ARBA00006926"/>
    </source>
</evidence>
<dbReference type="InterPro" id="IPR036249">
    <property type="entry name" value="Thioredoxin-like_sf"/>
</dbReference>
<accession>A0A934QAN5</accession>
<dbReference type="EMBL" id="JAEHOI010000002">
    <property type="protein sequence ID" value="MBK0421245.1"/>
    <property type="molecule type" value="Genomic_DNA"/>
</dbReference>
<evidence type="ECO:0000256" key="3">
    <source>
        <dbReference type="ARBA" id="ARBA00023002"/>
    </source>
</evidence>
<proteinExistence type="inferred from homology"/>
<dbReference type="InterPro" id="IPR000889">
    <property type="entry name" value="Glutathione_peroxidase"/>
</dbReference>
<dbReference type="GO" id="GO:0034599">
    <property type="term" value="P:cellular response to oxidative stress"/>
    <property type="evidence" value="ECO:0007669"/>
    <property type="project" value="TreeGrafter"/>
</dbReference>
<dbReference type="Gene3D" id="3.40.30.10">
    <property type="entry name" value="Glutaredoxin"/>
    <property type="match status" value="1"/>
</dbReference>
<protein>
    <recommendedName>
        <fullName evidence="5">Glutathione peroxidase</fullName>
    </recommendedName>
</protein>
<reference evidence="6" key="1">
    <citation type="submission" date="2020-12" db="EMBL/GenBank/DDBJ databases">
        <title>Leucobacter sp. CAS2, isolated from Chromium sludge.</title>
        <authorList>
            <person name="Xu Z."/>
        </authorList>
    </citation>
    <scope>NUCLEOTIDE SEQUENCE</scope>
    <source>
        <strain evidence="6">CSA2</strain>
    </source>
</reference>
<keyword evidence="2 5" id="KW-0575">Peroxidase</keyword>
<dbReference type="AlphaFoldDB" id="A0A934QAN5"/>
<gene>
    <name evidence="6" type="ORF">JD292_04005</name>
</gene>
<evidence type="ECO:0000256" key="5">
    <source>
        <dbReference type="RuleBase" id="RU000499"/>
    </source>
</evidence>
<dbReference type="InterPro" id="IPR029760">
    <property type="entry name" value="GPX_CS"/>
</dbReference>
<dbReference type="PANTHER" id="PTHR11592">
    <property type="entry name" value="GLUTATHIONE PEROXIDASE"/>
    <property type="match status" value="1"/>
</dbReference>
<evidence type="ECO:0000256" key="4">
    <source>
        <dbReference type="PIRSR" id="PIRSR000303-1"/>
    </source>
</evidence>
<dbReference type="SUPFAM" id="SSF52833">
    <property type="entry name" value="Thioredoxin-like"/>
    <property type="match status" value="1"/>
</dbReference>
<dbReference type="RefSeq" id="WP_200131414.1">
    <property type="nucleotide sequence ID" value="NZ_JAEHOI010000002.1"/>
</dbReference>
<dbReference type="Proteomes" id="UP000618733">
    <property type="component" value="Unassembled WGS sequence"/>
</dbReference>
<dbReference type="FunFam" id="3.40.30.10:FF:000010">
    <property type="entry name" value="Glutathione peroxidase"/>
    <property type="match status" value="1"/>
</dbReference>
<name>A0A934QAN5_9MICO</name>
<dbReference type="PANTHER" id="PTHR11592:SF78">
    <property type="entry name" value="GLUTATHIONE PEROXIDASE"/>
    <property type="match status" value="1"/>
</dbReference>
<evidence type="ECO:0000313" key="7">
    <source>
        <dbReference type="Proteomes" id="UP000618733"/>
    </source>
</evidence>
<dbReference type="GO" id="GO:0004601">
    <property type="term" value="F:peroxidase activity"/>
    <property type="evidence" value="ECO:0007669"/>
    <property type="project" value="UniProtKB-KW"/>
</dbReference>
<comment type="caution">
    <text evidence="6">The sequence shown here is derived from an EMBL/GenBank/DDBJ whole genome shotgun (WGS) entry which is preliminary data.</text>
</comment>
<organism evidence="6 7">
    <name type="scientific">Leucobacter edaphi</name>
    <dbReference type="NCBI Taxonomy" id="2796472"/>
    <lineage>
        <taxon>Bacteria</taxon>
        <taxon>Bacillati</taxon>
        <taxon>Actinomycetota</taxon>
        <taxon>Actinomycetes</taxon>
        <taxon>Micrococcales</taxon>
        <taxon>Microbacteriaceae</taxon>
        <taxon>Leucobacter</taxon>
    </lineage>
</organism>
<evidence type="ECO:0000313" key="6">
    <source>
        <dbReference type="EMBL" id="MBK0421245.1"/>
    </source>
</evidence>
<comment type="similarity">
    <text evidence="1 5">Belongs to the glutathione peroxidase family.</text>
</comment>
<dbReference type="CDD" id="cd00340">
    <property type="entry name" value="GSH_Peroxidase"/>
    <property type="match status" value="1"/>
</dbReference>
<keyword evidence="3 5" id="KW-0560">Oxidoreductase</keyword>
<dbReference type="PIRSF" id="PIRSF000303">
    <property type="entry name" value="Glutathion_perox"/>
    <property type="match status" value="1"/>
</dbReference>
<feature type="active site" evidence="4">
    <location>
        <position position="35"/>
    </location>
</feature>
<dbReference type="Pfam" id="PF00255">
    <property type="entry name" value="GSHPx"/>
    <property type="match status" value="1"/>
</dbReference>
<dbReference type="PRINTS" id="PR01011">
    <property type="entry name" value="GLUTPROXDASE"/>
</dbReference>
<dbReference type="PROSITE" id="PS51355">
    <property type="entry name" value="GLUTATHIONE_PEROXID_3"/>
    <property type="match status" value="1"/>
</dbReference>
<keyword evidence="7" id="KW-1185">Reference proteome</keyword>
<dbReference type="PROSITE" id="PS00763">
    <property type="entry name" value="GLUTATHIONE_PEROXID_2"/>
    <property type="match status" value="1"/>
</dbReference>
<evidence type="ECO:0000256" key="2">
    <source>
        <dbReference type="ARBA" id="ARBA00022559"/>
    </source>
</evidence>
<sequence length="161" mass="17617">MDLREIPVQTIDGETTTLSALGGRAYLVVNVASKCGFTPQYAGLEELAERYREQGLVVVGFPCNQFLAQEPGSAEDIQQFCSLNYGVTFPLMAKVKVNGRRKHPIYAALHEADDAEGRAGRIGWNFEKFLISPDGAVKRFRSKVEPNDPALVASIEQALSA</sequence>